<evidence type="ECO:0000259" key="1">
    <source>
        <dbReference type="Pfam" id="PF01636"/>
    </source>
</evidence>
<keyword evidence="2" id="KW-0808">Transferase</keyword>
<dbReference type="eggNOG" id="COG3173">
    <property type="taxonomic scope" value="Bacteria"/>
</dbReference>
<dbReference type="AlphaFoldDB" id="A0A059FUP0"/>
<dbReference type="InterPro" id="IPR052898">
    <property type="entry name" value="ACAD10-like"/>
</dbReference>
<protein>
    <submittedName>
        <fullName evidence="2">Phosphotransferase enzyme family protein</fullName>
    </submittedName>
</protein>
<dbReference type="InterPro" id="IPR041726">
    <property type="entry name" value="ACAD10_11_N"/>
</dbReference>
<dbReference type="STRING" id="1280950.HJO_02220"/>
<dbReference type="OrthoDB" id="3806873at2"/>
<keyword evidence="3" id="KW-1185">Reference proteome</keyword>
<dbReference type="PATRIC" id="fig|1280950.3.peg.454"/>
<comment type="caution">
    <text evidence="2">The sequence shown here is derived from an EMBL/GenBank/DDBJ whole genome shotgun (WGS) entry which is preliminary data.</text>
</comment>
<dbReference type="Gene3D" id="3.30.200.20">
    <property type="entry name" value="Phosphorylase Kinase, domain 1"/>
    <property type="match status" value="1"/>
</dbReference>
<evidence type="ECO:0000313" key="2">
    <source>
        <dbReference type="EMBL" id="KCZ94153.1"/>
    </source>
</evidence>
<dbReference type="Gene3D" id="3.90.1200.10">
    <property type="match status" value="1"/>
</dbReference>
<proteinExistence type="predicted"/>
<gene>
    <name evidence="2" type="ORF">HJO_02220</name>
</gene>
<dbReference type="GO" id="GO:0016740">
    <property type="term" value="F:transferase activity"/>
    <property type="evidence" value="ECO:0007669"/>
    <property type="project" value="UniProtKB-KW"/>
</dbReference>
<dbReference type="Pfam" id="PF01636">
    <property type="entry name" value="APH"/>
    <property type="match status" value="1"/>
</dbReference>
<dbReference type="Proteomes" id="UP000025171">
    <property type="component" value="Unassembled WGS sequence"/>
</dbReference>
<sequence length="362" mass="40697">MEETETAQDLFTGTKPVAESHMFNEANLAAWMEANVEGYEGPLTVRQFKGGQSNPTYQLVTPTKKYVMRRKPPGNLLPSAHAVDREFRVINALYPLGYPVARPYGLCMDESVVGTIFYVMDNVEGRILWDGTLPDYEPAMRRKIYEAKVKTFADLHNVDWRKAGLEGFGKEGDYVARQVHRWTKQYKASETMHIPEMEKLIEWLPKNIPPGDKTTIVHGDYRLDNMVLHPTEPKVIAVLDWELSTLGDPLADFSYHLMNWVMPQGDSSRGALSAIPDLKAWGIPTMEEYVDMYCAHTGRDGLPELDYYFAYNAFRLAGILQGIVGRVRDGTANSANAESNAARVVPLAQLAAKYARRAGMEG</sequence>
<dbReference type="InterPro" id="IPR011009">
    <property type="entry name" value="Kinase-like_dom_sf"/>
</dbReference>
<evidence type="ECO:0000313" key="3">
    <source>
        <dbReference type="Proteomes" id="UP000025171"/>
    </source>
</evidence>
<dbReference type="PANTHER" id="PTHR47829">
    <property type="entry name" value="HYDROLASE, PUTATIVE (AFU_ORTHOLOGUE AFUA_1G12880)-RELATED"/>
    <property type="match status" value="1"/>
</dbReference>
<dbReference type="CDD" id="cd05154">
    <property type="entry name" value="ACAD10_11_N-like"/>
    <property type="match status" value="1"/>
</dbReference>
<name>A0A059FUP0_9PROT</name>
<reference evidence="2 3" key="1">
    <citation type="journal article" date="2014" name="Antonie Van Leeuwenhoek">
        <title>Hyphomonas beringensis sp. nov. and Hyphomonas chukchiensis sp. nov., isolated from surface seawater of the Bering Sea and Chukchi Sea.</title>
        <authorList>
            <person name="Li C."/>
            <person name="Lai Q."/>
            <person name="Li G."/>
            <person name="Dong C."/>
            <person name="Wang J."/>
            <person name="Liao Y."/>
            <person name="Shao Z."/>
        </authorList>
    </citation>
    <scope>NUCLEOTIDE SEQUENCE [LARGE SCALE GENOMIC DNA]</scope>
    <source>
        <strain evidence="2 3">MHS-2</strain>
    </source>
</reference>
<feature type="domain" description="Aminoglycoside phosphotransferase" evidence="1">
    <location>
        <begin position="44"/>
        <end position="275"/>
    </location>
</feature>
<dbReference type="PANTHER" id="PTHR47829:SF3">
    <property type="entry name" value="AMINOGLYCOSIDE PHOSPHOTRANSFERASE DOMAIN-CONTAINING PROTEIN"/>
    <property type="match status" value="1"/>
</dbReference>
<organism evidence="2 3">
    <name type="scientific">Hyphomonas johnsonii MHS-2</name>
    <dbReference type="NCBI Taxonomy" id="1280950"/>
    <lineage>
        <taxon>Bacteria</taxon>
        <taxon>Pseudomonadati</taxon>
        <taxon>Pseudomonadota</taxon>
        <taxon>Alphaproteobacteria</taxon>
        <taxon>Hyphomonadales</taxon>
        <taxon>Hyphomonadaceae</taxon>
        <taxon>Hyphomonas</taxon>
    </lineage>
</organism>
<dbReference type="SUPFAM" id="SSF56112">
    <property type="entry name" value="Protein kinase-like (PK-like)"/>
    <property type="match status" value="1"/>
</dbReference>
<dbReference type="RefSeq" id="WP_035613076.1">
    <property type="nucleotide sequence ID" value="NZ_ARYK01000001.1"/>
</dbReference>
<dbReference type="EMBL" id="ARYK01000001">
    <property type="protein sequence ID" value="KCZ94153.1"/>
    <property type="molecule type" value="Genomic_DNA"/>
</dbReference>
<accession>A0A059FUP0</accession>
<dbReference type="InterPro" id="IPR002575">
    <property type="entry name" value="Aminoglycoside_PTrfase"/>
</dbReference>